<feature type="coiled-coil region" evidence="1">
    <location>
        <begin position="31"/>
        <end position="65"/>
    </location>
</feature>
<protein>
    <submittedName>
        <fullName evidence="2">Uncharacterized protein</fullName>
    </submittedName>
</protein>
<keyword evidence="1" id="KW-0175">Coiled coil</keyword>
<dbReference type="AlphaFoldDB" id="A0A1V0M4Q8"/>
<accession>A0A1V0M4Q8</accession>
<evidence type="ECO:0000313" key="4">
    <source>
        <dbReference type="Proteomes" id="UP000225433"/>
    </source>
</evidence>
<evidence type="ECO:0000313" key="2">
    <source>
        <dbReference type="EMBL" id="ARD69866.1"/>
    </source>
</evidence>
<organism evidence="2">
    <name type="scientific">Xenorhabdus hominickii</name>
    <dbReference type="NCBI Taxonomy" id="351679"/>
    <lineage>
        <taxon>Bacteria</taxon>
        <taxon>Pseudomonadati</taxon>
        <taxon>Pseudomonadota</taxon>
        <taxon>Gammaproteobacteria</taxon>
        <taxon>Enterobacterales</taxon>
        <taxon>Morganellaceae</taxon>
        <taxon>Xenorhabdus</taxon>
    </lineage>
</organism>
<sequence>MNFFMKRVRMNDELFGNEKLLNSDDREEILIDILRVSLKKAVDDYNNLNNEYEDLKIKYERKCALDYFNSHQEKLRYVVEKLDESINLPPETT</sequence>
<gene>
    <name evidence="3" type="ORF">Xhom_04930</name>
</gene>
<dbReference type="EMBL" id="NJAI01000019">
    <property type="protein sequence ID" value="PHM51431.1"/>
    <property type="molecule type" value="Genomic_DNA"/>
</dbReference>
<reference evidence="2" key="1">
    <citation type="journal article" date="2017" name="J. Invertebr. Pathol.">
        <title>Identification and bacterial characteristics of Xenorhabdus hominickii ANU101 from an entomopathogenic nematode, Steinernema monticolum.</title>
        <authorList>
            <person name="Park Y."/>
            <person name="Kang S."/>
            <person name="Sadekuzzaman M."/>
            <person name="Kim H."/>
            <person name="Jung J.K."/>
            <person name="Kim Y."/>
        </authorList>
    </citation>
    <scope>NUCLEOTIDE SEQUENCE</scope>
    <source>
        <strain evidence="2">ANU101</strain>
        <plasmid evidence="2">unnamed3</plasmid>
    </source>
</reference>
<evidence type="ECO:0000256" key="1">
    <source>
        <dbReference type="SAM" id="Coils"/>
    </source>
</evidence>
<keyword evidence="2" id="KW-0614">Plasmid</keyword>
<dbReference type="Proteomes" id="UP000225433">
    <property type="component" value="Unassembled WGS sequence"/>
</dbReference>
<dbReference type="EMBL" id="KX517800">
    <property type="protein sequence ID" value="ARD69866.1"/>
    <property type="molecule type" value="Genomic_DNA"/>
</dbReference>
<name>A0A1V0M4Q8_XENHO</name>
<proteinExistence type="predicted"/>
<geneLocation type="plasmid" evidence="2">
    <name>unnamed3</name>
</geneLocation>
<evidence type="ECO:0000313" key="3">
    <source>
        <dbReference type="EMBL" id="PHM51431.1"/>
    </source>
</evidence>
<reference evidence="3 4" key="2">
    <citation type="journal article" date="2017" name="Nat. Microbiol.">
        <title>Natural product diversity associated with the nematode symbionts Photorhabdus and Xenorhabdus.</title>
        <authorList>
            <person name="Tobias N.J."/>
            <person name="Wolff H."/>
            <person name="Djahanschiri B."/>
            <person name="Grundmann F."/>
            <person name="Kronenwerth M."/>
            <person name="Shi Y.M."/>
            <person name="Simonyi S."/>
            <person name="Grun P."/>
            <person name="Shapiro-Ilan D."/>
            <person name="Pidot S.J."/>
            <person name="Stinear T.P."/>
            <person name="Ebersberger I."/>
            <person name="Bode H.B."/>
        </authorList>
    </citation>
    <scope>NUCLEOTIDE SEQUENCE [LARGE SCALE GENOMIC DNA]</scope>
    <source>
        <strain evidence="3 4">DSM 17903</strain>
    </source>
</reference>